<dbReference type="EMBL" id="CAWUPB010000905">
    <property type="protein sequence ID" value="CAK7328885.1"/>
    <property type="molecule type" value="Genomic_DNA"/>
</dbReference>
<keyword evidence="2" id="KW-1185">Reference proteome</keyword>
<dbReference type="AlphaFoldDB" id="A0AAV1R8S8"/>
<protein>
    <submittedName>
        <fullName evidence="1">Uncharacterized protein</fullName>
    </submittedName>
</protein>
<sequence length="76" mass="8781">MEDLTKKRESDGCKFLGKMMNSDNHVRWIEAAIMVVDTVRDGTPWWRNGILVNSELDNDIKMKITEENKLGRLESA</sequence>
<accession>A0AAV1R8S8</accession>
<comment type="caution">
    <text evidence="1">The sequence shown here is derived from an EMBL/GenBank/DDBJ whole genome shotgun (WGS) entry which is preliminary data.</text>
</comment>
<reference evidence="1 2" key="1">
    <citation type="submission" date="2024-01" db="EMBL/GenBank/DDBJ databases">
        <authorList>
            <person name="Waweru B."/>
        </authorList>
    </citation>
    <scope>NUCLEOTIDE SEQUENCE [LARGE SCALE GENOMIC DNA]</scope>
</reference>
<evidence type="ECO:0000313" key="2">
    <source>
        <dbReference type="Proteomes" id="UP001314170"/>
    </source>
</evidence>
<gene>
    <name evidence="1" type="ORF">DCAF_LOCUS6628</name>
</gene>
<organism evidence="1 2">
    <name type="scientific">Dovyalis caffra</name>
    <dbReference type="NCBI Taxonomy" id="77055"/>
    <lineage>
        <taxon>Eukaryota</taxon>
        <taxon>Viridiplantae</taxon>
        <taxon>Streptophyta</taxon>
        <taxon>Embryophyta</taxon>
        <taxon>Tracheophyta</taxon>
        <taxon>Spermatophyta</taxon>
        <taxon>Magnoliopsida</taxon>
        <taxon>eudicotyledons</taxon>
        <taxon>Gunneridae</taxon>
        <taxon>Pentapetalae</taxon>
        <taxon>rosids</taxon>
        <taxon>fabids</taxon>
        <taxon>Malpighiales</taxon>
        <taxon>Salicaceae</taxon>
        <taxon>Flacourtieae</taxon>
        <taxon>Dovyalis</taxon>
    </lineage>
</organism>
<name>A0AAV1R8S8_9ROSI</name>
<evidence type="ECO:0000313" key="1">
    <source>
        <dbReference type="EMBL" id="CAK7328885.1"/>
    </source>
</evidence>
<proteinExistence type="predicted"/>
<dbReference type="Proteomes" id="UP001314170">
    <property type="component" value="Unassembled WGS sequence"/>
</dbReference>